<reference evidence="3" key="2">
    <citation type="submission" date="2023-02" db="EMBL/GenBank/DDBJ databases">
        <title>'Rhodoalgimonas zhirmunskyi' gen. nov., isolated from a red alga.</title>
        <authorList>
            <person name="Nedashkovskaya O.I."/>
            <person name="Otstavnykh N.Y."/>
            <person name="Bystritskaya E.P."/>
            <person name="Balabanova L.A."/>
            <person name="Isaeva M.P."/>
        </authorList>
    </citation>
    <scope>NUCLEOTIDE SEQUENCE</scope>
    <source>
        <strain evidence="3">KCTC 52189</strain>
    </source>
</reference>
<keyword evidence="2" id="KW-0812">Transmembrane</keyword>
<dbReference type="RefSeq" id="WP_306736234.1">
    <property type="nucleotide sequence ID" value="NZ_JANHAX010000004.1"/>
</dbReference>
<feature type="transmembrane region" description="Helical" evidence="2">
    <location>
        <begin position="52"/>
        <end position="73"/>
    </location>
</feature>
<evidence type="ECO:0000313" key="3">
    <source>
        <dbReference type="EMBL" id="MDQ2090945.1"/>
    </source>
</evidence>
<gene>
    <name evidence="3" type="ORF">NO357_13660</name>
</gene>
<reference evidence="3" key="1">
    <citation type="submission" date="2022-07" db="EMBL/GenBank/DDBJ databases">
        <authorList>
            <person name="Otstavnykh N."/>
            <person name="Isaeva M."/>
            <person name="Bystritskaya E."/>
        </authorList>
    </citation>
    <scope>NUCLEOTIDE SEQUENCE</scope>
    <source>
        <strain evidence="3">KCTC 52189</strain>
    </source>
</reference>
<dbReference type="AlphaFoldDB" id="A0AAE3WEL4"/>
<dbReference type="EMBL" id="JANHAX010000004">
    <property type="protein sequence ID" value="MDQ2090945.1"/>
    <property type="molecule type" value="Genomic_DNA"/>
</dbReference>
<sequence>MTKKTGASDKQQDPPNFDYSSGAAELRGEVYRPPEYLEYLEKATVAMRTVRLIVYAGMTGFVILAFYGFFLIYRLTTDVHLMLGESQKMTQQMQAMTRSMVNMNQNISVMSADIDGMSADMAEMNGTISNMSSSVARMQQAVTLMQHSATNLDRTVSPMMGTLNSMMPFGWPGNYGGPPPYAQ</sequence>
<evidence type="ECO:0000256" key="2">
    <source>
        <dbReference type="SAM" id="Phobius"/>
    </source>
</evidence>
<feature type="compositionally biased region" description="Basic and acidic residues" evidence="1">
    <location>
        <begin position="1"/>
        <end position="12"/>
    </location>
</feature>
<keyword evidence="2" id="KW-0472">Membrane</keyword>
<keyword evidence="2" id="KW-1133">Transmembrane helix</keyword>
<feature type="region of interest" description="Disordered" evidence="1">
    <location>
        <begin position="1"/>
        <end position="21"/>
    </location>
</feature>
<comment type="caution">
    <text evidence="3">The sequence shown here is derived from an EMBL/GenBank/DDBJ whole genome shotgun (WGS) entry which is preliminary data.</text>
</comment>
<name>A0AAE3WEL4_9RHOB</name>
<dbReference type="Proteomes" id="UP001226762">
    <property type="component" value="Unassembled WGS sequence"/>
</dbReference>
<evidence type="ECO:0000313" key="4">
    <source>
        <dbReference type="Proteomes" id="UP001226762"/>
    </source>
</evidence>
<organism evidence="3 4">
    <name type="scientific">Marimonas arenosa</name>
    <dbReference type="NCBI Taxonomy" id="1795305"/>
    <lineage>
        <taxon>Bacteria</taxon>
        <taxon>Pseudomonadati</taxon>
        <taxon>Pseudomonadota</taxon>
        <taxon>Alphaproteobacteria</taxon>
        <taxon>Rhodobacterales</taxon>
        <taxon>Paracoccaceae</taxon>
        <taxon>Marimonas</taxon>
    </lineage>
</organism>
<keyword evidence="4" id="KW-1185">Reference proteome</keyword>
<proteinExistence type="predicted"/>
<accession>A0AAE3WEL4</accession>
<protein>
    <submittedName>
        <fullName evidence="3">Uncharacterized protein</fullName>
    </submittedName>
</protein>
<dbReference type="Gene3D" id="1.20.5.340">
    <property type="match status" value="1"/>
</dbReference>
<evidence type="ECO:0000256" key="1">
    <source>
        <dbReference type="SAM" id="MobiDB-lite"/>
    </source>
</evidence>